<dbReference type="SMART" id="SM00220">
    <property type="entry name" value="S_TKc"/>
    <property type="match status" value="1"/>
</dbReference>
<proteinExistence type="predicted"/>
<evidence type="ECO:0000259" key="7">
    <source>
        <dbReference type="PROSITE" id="PS50011"/>
    </source>
</evidence>
<evidence type="ECO:0000313" key="9">
    <source>
        <dbReference type="Proteomes" id="UP001160301"/>
    </source>
</evidence>
<dbReference type="InterPro" id="IPR008271">
    <property type="entry name" value="Ser/Thr_kinase_AS"/>
</dbReference>
<dbReference type="GO" id="GO:0016301">
    <property type="term" value="F:kinase activity"/>
    <property type="evidence" value="ECO:0007669"/>
    <property type="project" value="UniProtKB-KW"/>
</dbReference>
<evidence type="ECO:0000256" key="6">
    <source>
        <dbReference type="SAM" id="Phobius"/>
    </source>
</evidence>
<evidence type="ECO:0000256" key="2">
    <source>
        <dbReference type="ARBA" id="ARBA00022741"/>
    </source>
</evidence>
<accession>A0ABT6NYI9</accession>
<dbReference type="InterPro" id="IPR011009">
    <property type="entry name" value="Kinase-like_dom_sf"/>
</dbReference>
<evidence type="ECO:0000313" key="8">
    <source>
        <dbReference type="EMBL" id="MDI1433410.1"/>
    </source>
</evidence>
<dbReference type="Proteomes" id="UP001160301">
    <property type="component" value="Unassembled WGS sequence"/>
</dbReference>
<keyword evidence="6" id="KW-0472">Membrane</keyword>
<protein>
    <submittedName>
        <fullName evidence="8">Protein kinase</fullName>
    </submittedName>
</protein>
<gene>
    <name evidence="8" type="ORF">QHF89_28190</name>
</gene>
<dbReference type="EMBL" id="JARZHI010000029">
    <property type="protein sequence ID" value="MDI1433410.1"/>
    <property type="molecule type" value="Genomic_DNA"/>
</dbReference>
<dbReference type="Gene3D" id="3.30.200.20">
    <property type="entry name" value="Phosphorylase Kinase, domain 1"/>
    <property type="match status" value="1"/>
</dbReference>
<dbReference type="InterPro" id="IPR000719">
    <property type="entry name" value="Prot_kinase_dom"/>
</dbReference>
<feature type="compositionally biased region" description="Low complexity" evidence="5">
    <location>
        <begin position="427"/>
        <end position="444"/>
    </location>
</feature>
<dbReference type="SUPFAM" id="SSF56112">
    <property type="entry name" value="Protein kinase-like (PK-like)"/>
    <property type="match status" value="1"/>
</dbReference>
<evidence type="ECO:0000256" key="4">
    <source>
        <dbReference type="ARBA" id="ARBA00022840"/>
    </source>
</evidence>
<feature type="transmembrane region" description="Helical" evidence="6">
    <location>
        <begin position="509"/>
        <end position="529"/>
    </location>
</feature>
<dbReference type="RefSeq" id="WP_136970820.1">
    <property type="nucleotide sequence ID" value="NZ_JARZHI010000029.1"/>
</dbReference>
<dbReference type="CDD" id="cd14014">
    <property type="entry name" value="STKc_PknB_like"/>
    <property type="match status" value="1"/>
</dbReference>
<evidence type="ECO:0000256" key="5">
    <source>
        <dbReference type="SAM" id="MobiDB-lite"/>
    </source>
</evidence>
<keyword evidence="9" id="KW-1185">Reference proteome</keyword>
<sequence length="534" mass="56770">MAQDVFGIAGTTQGPFSIEEAVAEGGFGVVYRALHGAFRAPVALKCLKIPTIPEDLRAGFLERFREEAEMLFRLSATISEVVRPLHYDVITLDSGLIVPFIALEWLEGRTLWSLIDQRATDGLPPLGYLEAARLLTPVARALEIAHNFPGPQGAICVVHRDIKPANIFLAEVHGTEYVKILDFGIARARDAASVMAGEMTQADTATPLAFTPRYGAPEQWAPKRFGTTGPWTDVWGLALAFLETIAGRVVIDGDAVAIMGTVLDEKRRPTPRNEGIAVPDALEAVFRRALAVDPRERPGSAGAFWDEVEQALGTGPRLSVPTGHRSGITRAPAIEAPQGDSRRSSGSMRAVSVPPASLDVASTMLADSPAEGGGRISRFPEPPAPSVRARDAAAIDVDWGASGPSAPQRRSSTSMPAVRLDPPASPPSSRVSSVPKPRVSAVPREPLPREPLPREPLPSVSNEPAPDVRSMLGGPVALAGAGVIIRVLDQIAGWLWLGGERVGLGPLRLSYVAAILIGAGALLALARLLRHLTR</sequence>
<reference evidence="8 9" key="1">
    <citation type="submission" date="2023-04" db="EMBL/GenBank/DDBJ databases">
        <title>The genome sequence of Polyangium sorediatum DSM14670.</title>
        <authorList>
            <person name="Zhang X."/>
        </authorList>
    </citation>
    <scope>NUCLEOTIDE SEQUENCE [LARGE SCALE GENOMIC DNA]</scope>
    <source>
        <strain evidence="8 9">DSM 14670</strain>
    </source>
</reference>
<keyword evidence="6" id="KW-0812">Transmembrane</keyword>
<dbReference type="PROSITE" id="PS00108">
    <property type="entry name" value="PROTEIN_KINASE_ST"/>
    <property type="match status" value="1"/>
</dbReference>
<dbReference type="PROSITE" id="PS50011">
    <property type="entry name" value="PROTEIN_KINASE_DOM"/>
    <property type="match status" value="1"/>
</dbReference>
<comment type="caution">
    <text evidence="8">The sequence shown here is derived from an EMBL/GenBank/DDBJ whole genome shotgun (WGS) entry which is preliminary data.</text>
</comment>
<feature type="region of interest" description="Disordered" evidence="5">
    <location>
        <begin position="366"/>
        <end position="465"/>
    </location>
</feature>
<dbReference type="PANTHER" id="PTHR43289">
    <property type="entry name" value="MITOGEN-ACTIVATED PROTEIN KINASE KINASE KINASE 20-RELATED"/>
    <property type="match status" value="1"/>
</dbReference>
<dbReference type="PANTHER" id="PTHR43289:SF6">
    <property type="entry name" value="SERINE_THREONINE-PROTEIN KINASE NEKL-3"/>
    <property type="match status" value="1"/>
</dbReference>
<keyword evidence="2" id="KW-0547">Nucleotide-binding</keyword>
<keyword evidence="3 8" id="KW-0418">Kinase</keyword>
<organism evidence="8 9">
    <name type="scientific">Polyangium sorediatum</name>
    <dbReference type="NCBI Taxonomy" id="889274"/>
    <lineage>
        <taxon>Bacteria</taxon>
        <taxon>Pseudomonadati</taxon>
        <taxon>Myxococcota</taxon>
        <taxon>Polyangia</taxon>
        <taxon>Polyangiales</taxon>
        <taxon>Polyangiaceae</taxon>
        <taxon>Polyangium</taxon>
    </lineage>
</organism>
<dbReference type="Gene3D" id="1.10.510.10">
    <property type="entry name" value="Transferase(Phosphotransferase) domain 1"/>
    <property type="match status" value="1"/>
</dbReference>
<name>A0ABT6NYI9_9BACT</name>
<dbReference type="Pfam" id="PF00069">
    <property type="entry name" value="Pkinase"/>
    <property type="match status" value="1"/>
</dbReference>
<keyword evidence="1" id="KW-0808">Transferase</keyword>
<evidence type="ECO:0000256" key="3">
    <source>
        <dbReference type="ARBA" id="ARBA00022777"/>
    </source>
</evidence>
<keyword evidence="4" id="KW-0067">ATP-binding</keyword>
<feature type="region of interest" description="Disordered" evidence="5">
    <location>
        <begin position="315"/>
        <end position="352"/>
    </location>
</feature>
<keyword evidence="6" id="KW-1133">Transmembrane helix</keyword>
<feature type="domain" description="Protein kinase" evidence="7">
    <location>
        <begin position="16"/>
        <end position="312"/>
    </location>
</feature>
<evidence type="ECO:0000256" key="1">
    <source>
        <dbReference type="ARBA" id="ARBA00022679"/>
    </source>
</evidence>